<organism evidence="1 2">
    <name type="scientific">Clostridium tetanomorphum</name>
    <dbReference type="NCBI Taxonomy" id="1553"/>
    <lineage>
        <taxon>Bacteria</taxon>
        <taxon>Bacillati</taxon>
        <taxon>Bacillota</taxon>
        <taxon>Clostridia</taxon>
        <taxon>Eubacteriales</taxon>
        <taxon>Clostridiaceae</taxon>
        <taxon>Clostridium</taxon>
    </lineage>
</organism>
<name>A0A923ED65_CLOTT</name>
<proteinExistence type="predicted"/>
<sequence>MMNITCSENCIYCTNGICTLDNISNFVNNANLKHECAYFVKKEPNTKKVSQFF</sequence>
<dbReference type="RefSeq" id="WP_111947457.1">
    <property type="nucleotide sequence ID" value="NZ_JAAZWO010000039.1"/>
</dbReference>
<accession>A0A923ED65</accession>
<protein>
    <submittedName>
        <fullName evidence="1">Hydroxymyristoyl-ACP dehydratase</fullName>
    </submittedName>
</protein>
<gene>
    <name evidence="1" type="ORF">HGG79_19380</name>
</gene>
<dbReference type="Proteomes" id="UP000563151">
    <property type="component" value="Unassembled WGS sequence"/>
</dbReference>
<evidence type="ECO:0000313" key="1">
    <source>
        <dbReference type="EMBL" id="MBC2399907.1"/>
    </source>
</evidence>
<dbReference type="AlphaFoldDB" id="A0A923ED65"/>
<reference evidence="1 2" key="1">
    <citation type="submission" date="2020-04" db="EMBL/GenBank/DDBJ databases">
        <title>Genomic insights into acetone-butanol-ethanol (ABE) fermentation by sequencing solventogenic clostridia strains.</title>
        <authorList>
            <person name="Brown S."/>
        </authorList>
    </citation>
    <scope>NUCLEOTIDE SEQUENCE [LARGE SCALE GENOMIC DNA]</scope>
    <source>
        <strain evidence="1 2">DJ011</strain>
    </source>
</reference>
<comment type="caution">
    <text evidence="1">The sequence shown here is derived from an EMBL/GenBank/DDBJ whole genome shotgun (WGS) entry which is preliminary data.</text>
</comment>
<dbReference type="EMBL" id="JAAZWO010000039">
    <property type="protein sequence ID" value="MBC2399907.1"/>
    <property type="molecule type" value="Genomic_DNA"/>
</dbReference>
<evidence type="ECO:0000313" key="2">
    <source>
        <dbReference type="Proteomes" id="UP000563151"/>
    </source>
</evidence>
<keyword evidence="2" id="KW-1185">Reference proteome</keyword>